<dbReference type="Gene3D" id="3.40.50.620">
    <property type="entry name" value="HUPs"/>
    <property type="match status" value="1"/>
</dbReference>
<protein>
    <recommendedName>
        <fullName evidence="3">Universal stress protein family protein</fullName>
    </recommendedName>
</protein>
<keyword evidence="2" id="KW-1185">Reference proteome</keyword>
<evidence type="ECO:0008006" key="3">
    <source>
        <dbReference type="Google" id="ProtNLM"/>
    </source>
</evidence>
<gene>
    <name evidence="1" type="ORF">Ani05nite_76960</name>
</gene>
<proteinExistence type="predicted"/>
<evidence type="ECO:0000313" key="1">
    <source>
        <dbReference type="EMBL" id="GIE54162.1"/>
    </source>
</evidence>
<organism evidence="1 2">
    <name type="scientific">Actinoplanes nipponensis</name>
    <dbReference type="NCBI Taxonomy" id="135950"/>
    <lineage>
        <taxon>Bacteria</taxon>
        <taxon>Bacillati</taxon>
        <taxon>Actinomycetota</taxon>
        <taxon>Actinomycetes</taxon>
        <taxon>Micromonosporales</taxon>
        <taxon>Micromonosporaceae</taxon>
        <taxon>Actinoplanes</taxon>
    </lineage>
</organism>
<sequence length="133" mass="13931">MSRDVQGPAGPVGPVLTGILGAAPAESALRYAFAEADHRGAELIVTLTGEVPPEDRAHQLDVVRRWADKYPGVRCTTAVRRRIDPAVVLVAASRACALLVVEQATDPAGAALVDAVSRRAHCPVVVTGEGHDH</sequence>
<dbReference type="EMBL" id="BOMQ01000095">
    <property type="protein sequence ID" value="GIE54162.1"/>
    <property type="molecule type" value="Genomic_DNA"/>
</dbReference>
<dbReference type="SUPFAM" id="SSF52402">
    <property type="entry name" value="Adenine nucleotide alpha hydrolases-like"/>
    <property type="match status" value="1"/>
</dbReference>
<dbReference type="RefSeq" id="WP_203776709.1">
    <property type="nucleotide sequence ID" value="NZ_BAAAYJ010000011.1"/>
</dbReference>
<evidence type="ECO:0000313" key="2">
    <source>
        <dbReference type="Proteomes" id="UP000647172"/>
    </source>
</evidence>
<comment type="caution">
    <text evidence="1">The sequence shown here is derived from an EMBL/GenBank/DDBJ whole genome shotgun (WGS) entry which is preliminary data.</text>
</comment>
<dbReference type="Proteomes" id="UP000647172">
    <property type="component" value="Unassembled WGS sequence"/>
</dbReference>
<name>A0A919JRK5_9ACTN</name>
<dbReference type="InterPro" id="IPR014729">
    <property type="entry name" value="Rossmann-like_a/b/a_fold"/>
</dbReference>
<reference evidence="1" key="1">
    <citation type="submission" date="2021-01" db="EMBL/GenBank/DDBJ databases">
        <title>Whole genome shotgun sequence of Actinoplanes nipponensis NBRC 14063.</title>
        <authorList>
            <person name="Komaki H."/>
            <person name="Tamura T."/>
        </authorList>
    </citation>
    <scope>NUCLEOTIDE SEQUENCE</scope>
    <source>
        <strain evidence="1">NBRC 14063</strain>
    </source>
</reference>
<accession>A0A919JRK5</accession>
<dbReference type="AlphaFoldDB" id="A0A919JRK5"/>